<protein>
    <recommendedName>
        <fullName evidence="4">DNA polymerase III subunit gamma/tau</fullName>
    </recommendedName>
</protein>
<evidence type="ECO:0008006" key="4">
    <source>
        <dbReference type="Google" id="ProtNLM"/>
    </source>
</evidence>
<evidence type="ECO:0000256" key="1">
    <source>
        <dbReference type="SAM" id="Phobius"/>
    </source>
</evidence>
<keyword evidence="1" id="KW-1133">Transmembrane helix</keyword>
<feature type="transmembrane region" description="Helical" evidence="1">
    <location>
        <begin position="135"/>
        <end position="156"/>
    </location>
</feature>
<dbReference type="EMBL" id="BAAANV010000031">
    <property type="protein sequence ID" value="GAA1539211.1"/>
    <property type="molecule type" value="Genomic_DNA"/>
</dbReference>
<gene>
    <name evidence="2" type="ORF">GCM10009762_11130</name>
</gene>
<name>A0ABN2BES6_9MICO</name>
<accession>A0ABN2BES6</accession>
<keyword evidence="3" id="KW-1185">Reference proteome</keyword>
<comment type="caution">
    <text evidence="2">The sequence shown here is derived from an EMBL/GenBank/DDBJ whole genome shotgun (WGS) entry which is preliminary data.</text>
</comment>
<sequence>MNPYEPNHQYPPQYPRYPHQQAYGQHPYPYPGAQPYPGAGPLAHPGLVAPPQGPDGGTRFARGVGYFLVWVLAQVVGIFGLYTALDWLPDDVVSDHGGGLGWLAFIAFMAALPLAGIGLVAAIVVAAAARRSHMVWFALVSFGILVPLHVLPPLLLS</sequence>
<organism evidence="2 3">
    <name type="scientific">Dermacoccus barathri</name>
    <dbReference type="NCBI Taxonomy" id="322601"/>
    <lineage>
        <taxon>Bacteria</taxon>
        <taxon>Bacillati</taxon>
        <taxon>Actinomycetota</taxon>
        <taxon>Actinomycetes</taxon>
        <taxon>Micrococcales</taxon>
        <taxon>Dermacoccaceae</taxon>
        <taxon>Dermacoccus</taxon>
    </lineage>
</organism>
<dbReference type="Proteomes" id="UP001501288">
    <property type="component" value="Unassembled WGS sequence"/>
</dbReference>
<reference evidence="2 3" key="1">
    <citation type="journal article" date="2019" name="Int. J. Syst. Evol. Microbiol.">
        <title>The Global Catalogue of Microorganisms (GCM) 10K type strain sequencing project: providing services to taxonomists for standard genome sequencing and annotation.</title>
        <authorList>
            <consortium name="The Broad Institute Genomics Platform"/>
            <consortium name="The Broad Institute Genome Sequencing Center for Infectious Disease"/>
            <person name="Wu L."/>
            <person name="Ma J."/>
        </authorList>
    </citation>
    <scope>NUCLEOTIDE SEQUENCE [LARGE SCALE GENOMIC DNA]</scope>
    <source>
        <strain evidence="2 3">JCM 14588</strain>
    </source>
</reference>
<evidence type="ECO:0000313" key="3">
    <source>
        <dbReference type="Proteomes" id="UP001501288"/>
    </source>
</evidence>
<dbReference type="RefSeq" id="WP_346029963.1">
    <property type="nucleotide sequence ID" value="NZ_BAAANV010000031.1"/>
</dbReference>
<keyword evidence="1" id="KW-0472">Membrane</keyword>
<evidence type="ECO:0000313" key="2">
    <source>
        <dbReference type="EMBL" id="GAA1539211.1"/>
    </source>
</evidence>
<feature type="transmembrane region" description="Helical" evidence="1">
    <location>
        <begin position="102"/>
        <end position="128"/>
    </location>
</feature>
<proteinExistence type="predicted"/>
<feature type="transmembrane region" description="Helical" evidence="1">
    <location>
        <begin position="64"/>
        <end position="82"/>
    </location>
</feature>
<keyword evidence="1" id="KW-0812">Transmembrane</keyword>